<evidence type="ECO:0000313" key="3">
    <source>
        <dbReference type="EMBL" id="MPM45369.1"/>
    </source>
</evidence>
<dbReference type="GO" id="GO:0015074">
    <property type="term" value="P:DNA integration"/>
    <property type="evidence" value="ECO:0007669"/>
    <property type="project" value="InterPro"/>
</dbReference>
<dbReference type="InterPro" id="IPR050090">
    <property type="entry name" value="Tyrosine_recombinase_XerCD"/>
</dbReference>
<dbReference type="Gene3D" id="1.10.443.10">
    <property type="entry name" value="Intergrase catalytic core"/>
    <property type="match status" value="1"/>
</dbReference>
<keyword evidence="1" id="KW-0233">DNA recombination</keyword>
<reference evidence="3" key="1">
    <citation type="submission" date="2019-08" db="EMBL/GenBank/DDBJ databases">
        <authorList>
            <person name="Kucharzyk K."/>
            <person name="Murdoch R.W."/>
            <person name="Higgins S."/>
            <person name="Loffler F."/>
        </authorList>
    </citation>
    <scope>NUCLEOTIDE SEQUENCE</scope>
</reference>
<organism evidence="3">
    <name type="scientific">bioreactor metagenome</name>
    <dbReference type="NCBI Taxonomy" id="1076179"/>
    <lineage>
        <taxon>unclassified sequences</taxon>
        <taxon>metagenomes</taxon>
        <taxon>ecological metagenomes</taxon>
    </lineage>
</organism>
<dbReference type="InterPro" id="IPR011010">
    <property type="entry name" value="DNA_brk_join_enz"/>
</dbReference>
<dbReference type="InterPro" id="IPR013762">
    <property type="entry name" value="Integrase-like_cat_sf"/>
</dbReference>
<dbReference type="InterPro" id="IPR002104">
    <property type="entry name" value="Integrase_catalytic"/>
</dbReference>
<dbReference type="Pfam" id="PF00589">
    <property type="entry name" value="Phage_integrase"/>
    <property type="match status" value="1"/>
</dbReference>
<dbReference type="EMBL" id="VSSQ01010849">
    <property type="protein sequence ID" value="MPM45369.1"/>
    <property type="molecule type" value="Genomic_DNA"/>
</dbReference>
<dbReference type="PANTHER" id="PTHR30349:SF64">
    <property type="entry name" value="PROPHAGE INTEGRASE INTD-RELATED"/>
    <property type="match status" value="1"/>
</dbReference>
<feature type="domain" description="Tyr recombinase" evidence="2">
    <location>
        <begin position="124"/>
        <end position="300"/>
    </location>
</feature>
<evidence type="ECO:0000259" key="2">
    <source>
        <dbReference type="PROSITE" id="PS51898"/>
    </source>
</evidence>
<protein>
    <submittedName>
        <fullName evidence="3">Tyrosine recombinase XerC</fullName>
    </submittedName>
</protein>
<sequence length="305" mass="34706">MKKQKSGGSFRTKGETIVAKAIRTVPGFGDTYRKFEQQTTLEQGSKSALQNYGRSIAKIANHFGVDPLHLGLDQINDYLYTLLKTSSPSKSYFRHTVYGLKSLYRMFGLQSKALQMPPIKDPETLPVVLSKEEVKKLLSCTENLKHRVMLALLYSSGLRMNEARTLRINDIDSDRMQIHVRMGKGRKDRYVVLSELLLKGLRDYYRKERPEVYLFNGHTPGKPMGERSIQWIINEAVEKAGIQKPATCHTLRHSFATHLLENGVDLFSIKEQLGHARIDTTLVYLHIARVSPKTVKSPLDTLYGK</sequence>
<dbReference type="PANTHER" id="PTHR30349">
    <property type="entry name" value="PHAGE INTEGRASE-RELATED"/>
    <property type="match status" value="1"/>
</dbReference>
<name>A0A644ZWM3_9ZZZZ</name>
<accession>A0A644ZWM3</accession>
<dbReference type="SUPFAM" id="SSF56349">
    <property type="entry name" value="DNA breaking-rejoining enzymes"/>
    <property type="match status" value="1"/>
</dbReference>
<evidence type="ECO:0000256" key="1">
    <source>
        <dbReference type="ARBA" id="ARBA00023172"/>
    </source>
</evidence>
<comment type="caution">
    <text evidence="3">The sequence shown here is derived from an EMBL/GenBank/DDBJ whole genome shotgun (WGS) entry which is preliminary data.</text>
</comment>
<dbReference type="AlphaFoldDB" id="A0A644ZWM3"/>
<dbReference type="PROSITE" id="PS51898">
    <property type="entry name" value="TYR_RECOMBINASE"/>
    <property type="match status" value="1"/>
</dbReference>
<dbReference type="GO" id="GO:0006310">
    <property type="term" value="P:DNA recombination"/>
    <property type="evidence" value="ECO:0007669"/>
    <property type="project" value="UniProtKB-KW"/>
</dbReference>
<dbReference type="GO" id="GO:0003677">
    <property type="term" value="F:DNA binding"/>
    <property type="evidence" value="ECO:0007669"/>
    <property type="project" value="InterPro"/>
</dbReference>
<gene>
    <name evidence="3" type="primary">xerC_154</name>
    <name evidence="3" type="ORF">SDC9_92056</name>
</gene>
<proteinExistence type="predicted"/>